<accession>A0ABR1CRZ8</accession>
<dbReference type="PROSITE" id="PS50041">
    <property type="entry name" value="C_TYPE_LECTIN_2"/>
    <property type="match status" value="2"/>
</dbReference>
<evidence type="ECO:0000313" key="3">
    <source>
        <dbReference type="EMBL" id="KAK6739946.1"/>
    </source>
</evidence>
<dbReference type="InterPro" id="IPR001304">
    <property type="entry name" value="C-type_lectin-like"/>
</dbReference>
<evidence type="ECO:0000256" key="1">
    <source>
        <dbReference type="SAM" id="SignalP"/>
    </source>
</evidence>
<dbReference type="EMBL" id="JAVFWL010000003">
    <property type="protein sequence ID" value="KAK6739946.1"/>
    <property type="molecule type" value="Genomic_DNA"/>
</dbReference>
<dbReference type="InterPro" id="IPR016186">
    <property type="entry name" value="C-type_lectin-like/link_sf"/>
</dbReference>
<dbReference type="SUPFAM" id="SSF56436">
    <property type="entry name" value="C-type lectin-like"/>
    <property type="match status" value="2"/>
</dbReference>
<proteinExistence type="predicted"/>
<keyword evidence="4" id="KW-1185">Reference proteome</keyword>
<name>A0ABR1CRZ8_NECAM</name>
<reference evidence="3 4" key="1">
    <citation type="submission" date="2023-08" db="EMBL/GenBank/DDBJ databases">
        <title>A Necator americanus chromosomal reference genome.</title>
        <authorList>
            <person name="Ilik V."/>
            <person name="Petrzelkova K.J."/>
            <person name="Pardy F."/>
            <person name="Fuh T."/>
            <person name="Niatou-Singa F.S."/>
            <person name="Gouil Q."/>
            <person name="Baker L."/>
            <person name="Ritchie M.E."/>
            <person name="Jex A.R."/>
            <person name="Gazzola D."/>
            <person name="Li H."/>
            <person name="Toshio Fujiwara R."/>
            <person name="Zhan B."/>
            <person name="Aroian R.V."/>
            <person name="Pafco B."/>
            <person name="Schwarz E.M."/>
        </authorList>
    </citation>
    <scope>NUCLEOTIDE SEQUENCE [LARGE SCALE GENOMIC DNA]</scope>
    <source>
        <strain evidence="3 4">Aroian</strain>
        <tissue evidence="3">Whole animal</tissue>
    </source>
</reference>
<dbReference type="InterPro" id="IPR050111">
    <property type="entry name" value="C-type_lectin/snaclec_domain"/>
</dbReference>
<dbReference type="InterPro" id="IPR016187">
    <property type="entry name" value="CTDL_fold"/>
</dbReference>
<feature type="domain" description="C-type lectin" evidence="2">
    <location>
        <begin position="98"/>
        <end position="211"/>
    </location>
</feature>
<keyword evidence="1" id="KW-0732">Signal</keyword>
<protein>
    <recommendedName>
        <fullName evidence="2">C-type lectin domain-containing protein</fullName>
    </recommendedName>
</protein>
<comment type="caution">
    <text evidence="3">The sequence shown here is derived from an EMBL/GenBank/DDBJ whole genome shotgun (WGS) entry which is preliminary data.</text>
</comment>
<sequence length="508" mass="56961">MVEFCVVWFIAFVGWKQGSCELLGNDDTSQYTFERKANVNKRDAQSDATCEAILEKIRLDGLSTATEHDFQTSSTSIAGAQLQTTPAAEADGWVYYKATNMCYKIFDDYSNFDEAEKNCNGYDGHLASIHSMEHNQFLLALDPNMDEDDADLWIGLKIEGQCELHWIDGSDLDFQNWVQIQPDCTTKSTLMMSSGQWYTENGHHGNPFVCETESTIYCPQHPLSIAVQDVGIFYLSSAGTPHRLSRKALHCSITVNGAAQVSDPYIMIGGSCELLGNDDTSQYTFERKANVNKRDAQSDATCEAILEKIRLDGLSTATEHDFQTSSTSIAGAQLQTTPAAEADGWVYYKATNMCYKIFDSYSNFDEAEKNCNGYDGHLASIHSMEHNQFLLALDPNMDEDNADLWIGLKIEGQCELHWMDGSDLDFQNWVQIQPDCTTKSTLMMSSGQWYTENGHHGNPFVCETESTIYCPQHQIYYQCYAEMFQYVDGVTEIKALGEAGQPTLPFFS</sequence>
<gene>
    <name evidence="3" type="primary">Necator_chrIII.g9200</name>
    <name evidence="3" type="ORF">RB195_008435</name>
</gene>
<evidence type="ECO:0000313" key="4">
    <source>
        <dbReference type="Proteomes" id="UP001303046"/>
    </source>
</evidence>
<evidence type="ECO:0000259" key="2">
    <source>
        <dbReference type="PROSITE" id="PS50041"/>
    </source>
</evidence>
<feature type="chain" id="PRO_5046616426" description="C-type lectin domain-containing protein" evidence="1">
    <location>
        <begin position="21"/>
        <end position="508"/>
    </location>
</feature>
<feature type="signal peptide" evidence="1">
    <location>
        <begin position="1"/>
        <end position="20"/>
    </location>
</feature>
<dbReference type="PANTHER" id="PTHR22803">
    <property type="entry name" value="MANNOSE, PHOSPHOLIPASE, LECTIN RECEPTOR RELATED"/>
    <property type="match status" value="1"/>
</dbReference>
<dbReference type="Gene3D" id="3.10.100.10">
    <property type="entry name" value="Mannose-Binding Protein A, subunit A"/>
    <property type="match status" value="2"/>
</dbReference>
<dbReference type="Pfam" id="PF00059">
    <property type="entry name" value="Lectin_C"/>
    <property type="match status" value="2"/>
</dbReference>
<organism evidence="3 4">
    <name type="scientific">Necator americanus</name>
    <name type="common">Human hookworm</name>
    <dbReference type="NCBI Taxonomy" id="51031"/>
    <lineage>
        <taxon>Eukaryota</taxon>
        <taxon>Metazoa</taxon>
        <taxon>Ecdysozoa</taxon>
        <taxon>Nematoda</taxon>
        <taxon>Chromadorea</taxon>
        <taxon>Rhabditida</taxon>
        <taxon>Rhabditina</taxon>
        <taxon>Rhabditomorpha</taxon>
        <taxon>Strongyloidea</taxon>
        <taxon>Ancylostomatidae</taxon>
        <taxon>Bunostominae</taxon>
        <taxon>Necator</taxon>
    </lineage>
</organism>
<dbReference type="SMART" id="SM00034">
    <property type="entry name" value="CLECT"/>
    <property type="match status" value="2"/>
</dbReference>
<feature type="domain" description="C-type lectin" evidence="2">
    <location>
        <begin position="350"/>
        <end position="463"/>
    </location>
</feature>
<dbReference type="CDD" id="cd00037">
    <property type="entry name" value="CLECT"/>
    <property type="match status" value="2"/>
</dbReference>
<dbReference type="Proteomes" id="UP001303046">
    <property type="component" value="Unassembled WGS sequence"/>
</dbReference>